<dbReference type="Proteomes" id="UP000199087">
    <property type="component" value="Unassembled WGS sequence"/>
</dbReference>
<reference evidence="4" key="1">
    <citation type="submission" date="2015-05" db="EMBL/GenBank/DDBJ databases">
        <authorList>
            <person name="Urmite Genomes"/>
        </authorList>
    </citation>
    <scope>NUCLEOTIDE SEQUENCE [LARGE SCALE GENOMIC DNA]</scope>
    <source>
        <strain evidence="4">LF1</strain>
    </source>
</reference>
<dbReference type="PANTHER" id="PTHR42850:SF2">
    <property type="entry name" value="BLL5683 PROTEIN"/>
    <property type="match status" value="1"/>
</dbReference>
<dbReference type="GO" id="GO:0005737">
    <property type="term" value="C:cytoplasm"/>
    <property type="evidence" value="ECO:0007669"/>
    <property type="project" value="TreeGrafter"/>
</dbReference>
<proteinExistence type="inferred from homology"/>
<protein>
    <submittedName>
        <fullName evidence="3">Metallophosphoesterase</fullName>
    </submittedName>
</protein>
<dbReference type="Gene3D" id="3.60.21.10">
    <property type="match status" value="1"/>
</dbReference>
<feature type="domain" description="Calcineurin-like phosphoesterase" evidence="2">
    <location>
        <begin position="1"/>
        <end position="198"/>
    </location>
</feature>
<accession>A0A0U1NT85</accession>
<keyword evidence="4" id="KW-1185">Reference proteome</keyword>
<evidence type="ECO:0000313" key="4">
    <source>
        <dbReference type="Proteomes" id="UP000199087"/>
    </source>
</evidence>
<dbReference type="RefSeq" id="WP_090632053.1">
    <property type="nucleotide sequence ID" value="NZ_CVRB01000001.1"/>
</dbReference>
<dbReference type="EMBL" id="CVRB01000001">
    <property type="protein sequence ID" value="CRK81270.1"/>
    <property type="molecule type" value="Genomic_DNA"/>
</dbReference>
<sequence>MKIAFISDIHGNAVALDAVLTDIKKKEIDQVFVLGDICYRGPEPKRSIDLVRSLNTKVIKGNADEWVVRGVLEGEVPQKALELMNRERQWTVDQLEPTDIDYLESLPTQLQVNVDGIEIVSFHATPDSLFDVVLPNAEDEKIESRLMKPADANIYVYAHIHKPYIRYINGKVIMNIGSVGLPFDGLTKASYGLIEIENGNYRTSIERVSFDLEKVIHAYQKVNYPNAEMMIEIIKNAKN</sequence>
<dbReference type="OrthoDB" id="9813918at2"/>
<dbReference type="STRING" id="1499688.BN000_01170"/>
<dbReference type="InterPro" id="IPR050126">
    <property type="entry name" value="Ap4A_hydrolase"/>
</dbReference>
<dbReference type="PIRSF" id="PIRSF000883">
    <property type="entry name" value="Pesterase_MJ0912"/>
    <property type="match status" value="1"/>
</dbReference>
<dbReference type="Pfam" id="PF12850">
    <property type="entry name" value="Metallophos_2"/>
    <property type="match status" value="1"/>
</dbReference>
<dbReference type="AlphaFoldDB" id="A0A0U1NT85"/>
<dbReference type="SUPFAM" id="SSF56300">
    <property type="entry name" value="Metallo-dependent phosphatases"/>
    <property type="match status" value="1"/>
</dbReference>
<organism evidence="3 4">
    <name type="scientific">Neobacillus massiliamazoniensis</name>
    <dbReference type="NCBI Taxonomy" id="1499688"/>
    <lineage>
        <taxon>Bacteria</taxon>
        <taxon>Bacillati</taxon>
        <taxon>Bacillota</taxon>
        <taxon>Bacilli</taxon>
        <taxon>Bacillales</taxon>
        <taxon>Bacillaceae</taxon>
        <taxon>Neobacillus</taxon>
    </lineage>
</organism>
<dbReference type="PANTHER" id="PTHR42850">
    <property type="entry name" value="METALLOPHOSPHOESTERASE"/>
    <property type="match status" value="1"/>
</dbReference>
<evidence type="ECO:0000313" key="3">
    <source>
        <dbReference type="EMBL" id="CRK81270.1"/>
    </source>
</evidence>
<dbReference type="GO" id="GO:0016791">
    <property type="term" value="F:phosphatase activity"/>
    <property type="evidence" value="ECO:0007669"/>
    <property type="project" value="TreeGrafter"/>
</dbReference>
<name>A0A0U1NT85_9BACI</name>
<evidence type="ECO:0000256" key="1">
    <source>
        <dbReference type="ARBA" id="ARBA00008950"/>
    </source>
</evidence>
<evidence type="ECO:0000259" key="2">
    <source>
        <dbReference type="Pfam" id="PF12850"/>
    </source>
</evidence>
<dbReference type="InterPro" id="IPR029052">
    <property type="entry name" value="Metallo-depent_PP-like"/>
</dbReference>
<dbReference type="InterPro" id="IPR024654">
    <property type="entry name" value="Calcineurin-like_PHP_lpxH"/>
</dbReference>
<gene>
    <name evidence="3" type="ORF">BN000_01170</name>
</gene>
<dbReference type="InterPro" id="IPR011152">
    <property type="entry name" value="Pesterase_MJ0912"/>
</dbReference>
<comment type="similarity">
    <text evidence="1">Belongs to the metallophosphoesterase superfamily. YfcE family.</text>
</comment>